<reference evidence="4 5" key="1">
    <citation type="submission" date="2020-03" db="EMBL/GenBank/DDBJ databases">
        <title>Chryseoglobus sp. isolated from a deep-sea seamount.</title>
        <authorList>
            <person name="Zhang D.-C."/>
        </authorList>
    </citation>
    <scope>NUCLEOTIDE SEQUENCE [LARGE SCALE GENOMIC DNA]</scope>
    <source>
        <strain evidence="4 5">KN1116</strain>
    </source>
</reference>
<keyword evidence="2" id="KW-1133">Transmembrane helix</keyword>
<dbReference type="RefSeq" id="WP_152584163.1">
    <property type="nucleotide sequence ID" value="NZ_VIKT02000026.1"/>
</dbReference>
<evidence type="ECO:0000313" key="4">
    <source>
        <dbReference type="EMBL" id="NHF63955.1"/>
    </source>
</evidence>
<proteinExistence type="predicted"/>
<dbReference type="OrthoDB" id="4328740at2"/>
<keyword evidence="5" id="KW-1185">Reference proteome</keyword>
<keyword evidence="2" id="KW-0812">Transmembrane</keyword>
<evidence type="ECO:0000313" key="5">
    <source>
        <dbReference type="Proteomes" id="UP000818266"/>
    </source>
</evidence>
<dbReference type="InterPro" id="IPR018764">
    <property type="entry name" value="RskA_C"/>
</dbReference>
<dbReference type="EMBL" id="VIKT02000026">
    <property type="protein sequence ID" value="NHF63955.1"/>
    <property type="molecule type" value="Genomic_DNA"/>
</dbReference>
<name>A0A9E5JNL4_9MICO</name>
<gene>
    <name evidence="4" type="ORF">FK219_012045</name>
</gene>
<evidence type="ECO:0000256" key="1">
    <source>
        <dbReference type="SAM" id="MobiDB-lite"/>
    </source>
</evidence>
<dbReference type="AlphaFoldDB" id="A0A9E5JNL4"/>
<sequence>MRHLDPETAALLALGEQSTTASERAHVEACAACRHEVAELQETVTVARSTLGEAELQEPPARVWQGIQRELGLSPEVAPSVPPPPVVSLADVRARRSGRARRVVAPLIGVAAAAALIVGAVLTWNAASPRLGEQILASAELEALPQWTDSTGSAELAQTSTGERVLRVSLDASATGDGVREVWLLTEAVDGLISLGLLNGTEGEFIVPDSVDLERFSIVDVSQEPLDGDPTHSGDSIVRGPLGA</sequence>
<comment type="caution">
    <text evidence="4">The sequence shown here is derived from an EMBL/GenBank/DDBJ whole genome shotgun (WGS) entry which is preliminary data.</text>
</comment>
<dbReference type="GO" id="GO:0005886">
    <property type="term" value="C:plasma membrane"/>
    <property type="evidence" value="ECO:0007669"/>
    <property type="project" value="InterPro"/>
</dbReference>
<feature type="domain" description="Anti-sigma K factor RskA C-terminal" evidence="3">
    <location>
        <begin position="111"/>
        <end position="235"/>
    </location>
</feature>
<feature type="region of interest" description="Disordered" evidence="1">
    <location>
        <begin position="222"/>
        <end position="244"/>
    </location>
</feature>
<evidence type="ECO:0000256" key="2">
    <source>
        <dbReference type="SAM" id="Phobius"/>
    </source>
</evidence>
<feature type="transmembrane region" description="Helical" evidence="2">
    <location>
        <begin position="103"/>
        <end position="124"/>
    </location>
</feature>
<dbReference type="Proteomes" id="UP000818266">
    <property type="component" value="Unassembled WGS sequence"/>
</dbReference>
<accession>A0A9E5JNL4</accession>
<evidence type="ECO:0000259" key="3">
    <source>
        <dbReference type="Pfam" id="PF10099"/>
    </source>
</evidence>
<keyword evidence="2" id="KW-0472">Membrane</keyword>
<dbReference type="Pfam" id="PF10099">
    <property type="entry name" value="RskA_C"/>
    <property type="match status" value="1"/>
</dbReference>
<organism evidence="4 5">
    <name type="scientific">Microcella pacifica</name>
    <dbReference type="NCBI Taxonomy" id="2591847"/>
    <lineage>
        <taxon>Bacteria</taxon>
        <taxon>Bacillati</taxon>
        <taxon>Actinomycetota</taxon>
        <taxon>Actinomycetes</taxon>
        <taxon>Micrococcales</taxon>
        <taxon>Microbacteriaceae</taxon>
        <taxon>Microcella</taxon>
    </lineage>
</organism>
<protein>
    <submittedName>
        <fullName evidence="4">Anti-sigma factor</fullName>
    </submittedName>
</protein>